<feature type="region of interest" description="Disordered" evidence="2">
    <location>
        <begin position="650"/>
        <end position="670"/>
    </location>
</feature>
<comment type="caution">
    <text evidence="3">The sequence shown here is derived from an EMBL/GenBank/DDBJ whole genome shotgun (WGS) entry which is preliminary data.</text>
</comment>
<gene>
    <name evidence="3" type="ORF">ACFOD6_11955</name>
</gene>
<dbReference type="EMBL" id="JBHRSM010000021">
    <property type="protein sequence ID" value="MFC3086759.1"/>
    <property type="molecule type" value="Genomic_DNA"/>
</dbReference>
<proteinExistence type="predicted"/>
<protein>
    <submittedName>
        <fullName evidence="3">Uncharacterized protein</fullName>
    </submittedName>
</protein>
<sequence length="962" mass="106170">MSIHAHFDKADRIERLDEAPIVLRFEPMFPRDLKRREMHGNRRGGDLTHIRAHLSHLNWQEIGGPDWIDRLNARIAQAAQENLQEEIDARTRKGRHKEAREVSRRGLVDPWKYTRLGPLREGVLTVNKRWLGGTGLEEWDLRRVFDFLDSAMDFLTENFPGDQLLEVHADVDEEAFHLHFVAGVWVEKVSENRGRQRLLQPSANPLIARYEHAQDVAGEAFLALGIHRGERRAEAVRQALAAGLEVPEPRRHIPPSEWRREQRRLALEDRDRIREAARAEAAATVADGVALAKSAVKKSRKRSIAEAKARKAETDREVAAAERDRARAEAQAEVARRASLEAEAARKEADRQAEAAREEAARVAQAAQDRAGVIVADATALATVTVRKSRKRAIAEARARRAEADRAVAAAERARADAEASAAVAHAAREAADDARREADRQAEAARAQSVRIIGSANDRAGVILSDAKLLGTKALKKARKRAARETQAQHDEVRRMKAKTAIELRRGQLAAAFVRGRTFRLQERANSLSRDIETKAKIWAERERQHREAELRLARIEQERTAAEAAIPQAQDAAAGILATAEARVEEARQALAKADADRIEAEGLVSAAREKASRITEAAEDRAGVIVADATALATVTVRKSRKRAIAEARTRRAETDRAAAVAEREREAAETRAEQARQAQARAEAEREAAEEAAVAARAEAARIQQAAEAAADRIRTEAVAAAEAEQARADAARRARDEAEAARLAADQAAAEATRKAAVERTEAARALDRAKVVTVGLAALTEEIAAGTLRLREDGRVTARAPDLLRPAYPEIAPAVRAAATVAERTRAARREAEDVSRAMDDAQKKAMDEIARARVVAKSEIDRERDAARTEVETERQAMTTELQTKRGEVEQQSAELERRLTRVGWLLNMLERLWPKFVRWLSHPDLPAAIKEEGIGIAAAAVSVLGALRQDDPDP</sequence>
<feature type="region of interest" description="Disordered" evidence="2">
    <location>
        <begin position="872"/>
        <end position="896"/>
    </location>
</feature>
<reference evidence="4" key="1">
    <citation type="journal article" date="2019" name="Int. J. Syst. Evol. Microbiol.">
        <title>The Global Catalogue of Microorganisms (GCM) 10K type strain sequencing project: providing services to taxonomists for standard genome sequencing and annotation.</title>
        <authorList>
            <consortium name="The Broad Institute Genomics Platform"/>
            <consortium name="The Broad Institute Genome Sequencing Center for Infectious Disease"/>
            <person name="Wu L."/>
            <person name="Ma J."/>
        </authorList>
    </citation>
    <scope>NUCLEOTIDE SEQUENCE [LARGE SCALE GENOMIC DNA]</scope>
    <source>
        <strain evidence="4">KCTC 62102</strain>
    </source>
</reference>
<dbReference type="Gene3D" id="3.30.930.30">
    <property type="match status" value="1"/>
</dbReference>
<evidence type="ECO:0000313" key="3">
    <source>
        <dbReference type="EMBL" id="MFC3086759.1"/>
    </source>
</evidence>
<keyword evidence="4" id="KW-1185">Reference proteome</keyword>
<evidence type="ECO:0000313" key="4">
    <source>
        <dbReference type="Proteomes" id="UP001595445"/>
    </source>
</evidence>
<evidence type="ECO:0000256" key="1">
    <source>
        <dbReference type="SAM" id="Coils"/>
    </source>
</evidence>
<feature type="coiled-coil region" evidence="1">
    <location>
        <begin position="394"/>
        <end position="449"/>
    </location>
</feature>
<feature type="coiled-coil region" evidence="1">
    <location>
        <begin position="540"/>
        <end position="606"/>
    </location>
</feature>
<accession>A0ABV7DXL4</accession>
<dbReference type="RefSeq" id="WP_197647198.1">
    <property type="nucleotide sequence ID" value="NZ_JAEACP010000024.1"/>
</dbReference>
<keyword evidence="1" id="KW-0175">Coiled coil</keyword>
<feature type="compositionally biased region" description="Basic and acidic residues" evidence="2">
    <location>
        <begin position="872"/>
        <end position="882"/>
    </location>
</feature>
<organism evidence="3 4">
    <name type="scientific">Tabrizicola soli</name>
    <dbReference type="NCBI Taxonomy" id="2185115"/>
    <lineage>
        <taxon>Bacteria</taxon>
        <taxon>Pseudomonadati</taxon>
        <taxon>Pseudomonadota</taxon>
        <taxon>Alphaproteobacteria</taxon>
        <taxon>Rhodobacterales</taxon>
        <taxon>Paracoccaceae</taxon>
        <taxon>Tabrizicola</taxon>
    </lineage>
</organism>
<name>A0ABV7DXL4_9RHOB</name>
<evidence type="ECO:0000256" key="2">
    <source>
        <dbReference type="SAM" id="MobiDB-lite"/>
    </source>
</evidence>
<feature type="coiled-coil region" evidence="1">
    <location>
        <begin position="304"/>
        <end position="366"/>
    </location>
</feature>
<dbReference type="Proteomes" id="UP001595445">
    <property type="component" value="Unassembled WGS sequence"/>
</dbReference>